<organism evidence="1 2">
    <name type="scientific">Vibrio gazogenes DSM 21264 = NBRC 103151</name>
    <dbReference type="NCBI Taxonomy" id="1123492"/>
    <lineage>
        <taxon>Bacteria</taxon>
        <taxon>Pseudomonadati</taxon>
        <taxon>Pseudomonadota</taxon>
        <taxon>Gammaproteobacteria</taxon>
        <taxon>Vibrionales</taxon>
        <taxon>Vibrionaceae</taxon>
        <taxon>Vibrio</taxon>
    </lineage>
</organism>
<evidence type="ECO:0000313" key="2">
    <source>
        <dbReference type="Proteomes" id="UP000184159"/>
    </source>
</evidence>
<keyword evidence="2" id="KW-1185">Reference proteome</keyword>
<dbReference type="EMBL" id="FQUH01000030">
    <property type="protein sequence ID" value="SHG13262.1"/>
    <property type="molecule type" value="Genomic_DNA"/>
</dbReference>
<dbReference type="Proteomes" id="UP000184159">
    <property type="component" value="Unassembled WGS sequence"/>
</dbReference>
<gene>
    <name evidence="1" type="ORF">SAMN02745781_04056</name>
</gene>
<reference evidence="2" key="1">
    <citation type="submission" date="2016-11" db="EMBL/GenBank/DDBJ databases">
        <authorList>
            <person name="Varghese N."/>
            <person name="Submissions S."/>
        </authorList>
    </citation>
    <scope>NUCLEOTIDE SEQUENCE [LARGE SCALE GENOMIC DNA]</scope>
    <source>
        <strain evidence="2">DSM 21264</strain>
    </source>
</reference>
<dbReference type="RefSeq" id="WP_072963477.1">
    <property type="nucleotide sequence ID" value="NZ_FQUH01000030.1"/>
</dbReference>
<dbReference type="AlphaFoldDB" id="A0A1M5HBS9"/>
<proteinExistence type="predicted"/>
<protein>
    <submittedName>
        <fullName evidence="1">Uncharacterized protein</fullName>
    </submittedName>
</protein>
<dbReference type="SUPFAM" id="SSF160272">
    <property type="entry name" value="Shew3726-like"/>
    <property type="match status" value="1"/>
</dbReference>
<dbReference type="Gene3D" id="3.30.160.140">
    <property type="entry name" value="Shew3726-like"/>
    <property type="match status" value="1"/>
</dbReference>
<evidence type="ECO:0000313" key="1">
    <source>
        <dbReference type="EMBL" id="SHG13262.1"/>
    </source>
</evidence>
<name>A0A1M5HBS9_VIBGA</name>
<accession>A0A1M5HBS9</accession>
<dbReference type="InterPro" id="IPR036692">
    <property type="entry name" value="Shew3726-like_sf"/>
</dbReference>
<sequence length="90" mass="10200">MNQSILFPDVQSWDQAMQQIRFPAQCQGALIECTVAVTVLEQIANQQITNEEEAVSIFSQYRFDCEELAEQLIEDEAYNALGQIELTVSN</sequence>
<dbReference type="InterPro" id="IPR009962">
    <property type="entry name" value="DUF1488"/>
</dbReference>
<dbReference type="Pfam" id="PF07369">
    <property type="entry name" value="DUF1488"/>
    <property type="match status" value="1"/>
</dbReference>